<dbReference type="InterPro" id="IPR039426">
    <property type="entry name" value="TonB-dep_rcpt-like"/>
</dbReference>
<evidence type="ECO:0000259" key="14">
    <source>
        <dbReference type="Pfam" id="PF07715"/>
    </source>
</evidence>
<evidence type="ECO:0000256" key="10">
    <source>
        <dbReference type="ARBA" id="ARBA00023237"/>
    </source>
</evidence>
<dbReference type="Gene3D" id="2.40.170.20">
    <property type="entry name" value="TonB-dependent receptor, beta-barrel domain"/>
    <property type="match status" value="1"/>
</dbReference>
<feature type="domain" description="TonB-dependent receptor-like beta-barrel" evidence="13">
    <location>
        <begin position="325"/>
        <end position="748"/>
    </location>
</feature>
<organism evidence="15 16">
    <name type="scientific">Rhizorhabdus wittichii</name>
    <dbReference type="NCBI Taxonomy" id="160791"/>
    <lineage>
        <taxon>Bacteria</taxon>
        <taxon>Pseudomonadati</taxon>
        <taxon>Pseudomonadota</taxon>
        <taxon>Alphaproteobacteria</taxon>
        <taxon>Sphingomonadales</taxon>
        <taxon>Sphingomonadaceae</taxon>
        <taxon>Rhizorhabdus</taxon>
    </lineage>
</organism>
<keyword evidence="6" id="KW-0408">Iron</keyword>
<keyword evidence="15" id="KW-0675">Receptor</keyword>
<evidence type="ECO:0000256" key="8">
    <source>
        <dbReference type="ARBA" id="ARBA00023077"/>
    </source>
</evidence>
<dbReference type="InterPro" id="IPR012910">
    <property type="entry name" value="Plug_dom"/>
</dbReference>
<protein>
    <submittedName>
        <fullName evidence="15">TonB-dependent receptor</fullName>
    </submittedName>
</protein>
<keyword evidence="5 11" id="KW-0812">Transmembrane</keyword>
<keyword evidence="3 11" id="KW-1134">Transmembrane beta strand</keyword>
<keyword evidence="8 12" id="KW-0798">TonB box</keyword>
<dbReference type="Pfam" id="PF07715">
    <property type="entry name" value="Plug"/>
    <property type="match status" value="1"/>
</dbReference>
<dbReference type="InterPro" id="IPR036942">
    <property type="entry name" value="Beta-barrel_TonB_sf"/>
</dbReference>
<keyword evidence="2 11" id="KW-0813">Transport</keyword>
<accession>A0A975D806</accession>
<evidence type="ECO:0000259" key="13">
    <source>
        <dbReference type="Pfam" id="PF00593"/>
    </source>
</evidence>
<dbReference type="GO" id="GO:0009279">
    <property type="term" value="C:cell outer membrane"/>
    <property type="evidence" value="ECO:0007669"/>
    <property type="project" value="UniProtKB-SubCell"/>
</dbReference>
<dbReference type="SUPFAM" id="SSF56935">
    <property type="entry name" value="Porins"/>
    <property type="match status" value="1"/>
</dbReference>
<evidence type="ECO:0000313" key="16">
    <source>
        <dbReference type="Proteomes" id="UP000664914"/>
    </source>
</evidence>
<evidence type="ECO:0000256" key="2">
    <source>
        <dbReference type="ARBA" id="ARBA00022448"/>
    </source>
</evidence>
<evidence type="ECO:0000256" key="4">
    <source>
        <dbReference type="ARBA" id="ARBA00022496"/>
    </source>
</evidence>
<dbReference type="EMBL" id="CP059319">
    <property type="protein sequence ID" value="QTH23425.1"/>
    <property type="molecule type" value="Genomic_DNA"/>
</dbReference>
<evidence type="ECO:0000256" key="1">
    <source>
        <dbReference type="ARBA" id="ARBA00004571"/>
    </source>
</evidence>
<dbReference type="InterPro" id="IPR000531">
    <property type="entry name" value="Beta-barrel_TonB"/>
</dbReference>
<evidence type="ECO:0000256" key="12">
    <source>
        <dbReference type="RuleBase" id="RU003357"/>
    </source>
</evidence>
<comment type="subcellular location">
    <subcellularLocation>
        <location evidence="1 11">Cell outer membrane</location>
        <topology evidence="1 11">Multi-pass membrane protein</topology>
    </subcellularLocation>
</comment>
<feature type="domain" description="TonB-dependent receptor plug" evidence="14">
    <location>
        <begin position="77"/>
        <end position="183"/>
    </location>
</feature>
<sequence length="786" mass="85141">MKSISIENFTNKICEGEIMNKGILKFTVLVGGSLFALSVHSVASAQVVAQSEESAAVSSQGFVGDIVVTAEKRSTSIQKVPVAVTALSGEAMARSGINDIVTLAARVPNFNFGETFGAAKLSIRGISFSNLSTGAEGSVAYNLNDVYIARPAGQLGNFYDIDRVEVLRGPQGTLYGRNATGGAVNVYTARPTKSWTGFGQLTVGNYNDIIVEGGVGGPLTDNIGVRLAFFGRDRDGYGKNVLTGNDVDDANVRGGRLTLSYTPATNFSAEVIADIGRERDHSNVMRVIAQRGLSGDPGVSGFPIYAVQLGARVLIKDYDIAANIDTQYRRHTGGVAVNLKWDLGDLNIRSLSAWRRTHFQLATDIDGSSADFARIYYDELSNQYSQEFDLTYTGKAIDLTAGAFAFAENLNGFFWTPGTIRTAPRPGAPTGLPQPGLFIGNFAAGGKLETRAYAIFGQASWHVTGQLTLIAGARYSTEKKFDGDLYTDFTQTLFRQPAVFDPLTPPLSGPFNQSKRWNSFTPKVGVNFQATSQTLIYASASKGFKAGVFNLGGTSVSFATGARSNPPVDPETVWAFEAGLKTRLLDQKLRLNLAGFYYDYKDLQLSKIVGTLAVLQNAAKARIYGLELETEYRPTEDLSLRFNASWLHARFVDFINLDPSRTSLGFLNLSGNQLPQAPNFTVNGGAEYAFDVPGGKLAPGFDIRYQSRNYFDEFNSKQVSQAAFAKVDLTLAYRLNNGLSVTGFVQNLTNEKTVETAYTSTANYGYPVNGFLAAPRTFGVRVRYAY</sequence>
<dbReference type="PROSITE" id="PS52016">
    <property type="entry name" value="TONB_DEPENDENT_REC_3"/>
    <property type="match status" value="1"/>
</dbReference>
<dbReference type="Proteomes" id="UP000664914">
    <property type="component" value="Chromosome"/>
</dbReference>
<comment type="similarity">
    <text evidence="11 12">Belongs to the TonB-dependent receptor family.</text>
</comment>
<dbReference type="GO" id="GO:0006826">
    <property type="term" value="P:iron ion transport"/>
    <property type="evidence" value="ECO:0007669"/>
    <property type="project" value="UniProtKB-KW"/>
</dbReference>
<dbReference type="CDD" id="cd01347">
    <property type="entry name" value="ligand_gated_channel"/>
    <property type="match status" value="1"/>
</dbReference>
<evidence type="ECO:0000256" key="6">
    <source>
        <dbReference type="ARBA" id="ARBA00023004"/>
    </source>
</evidence>
<keyword evidence="9 11" id="KW-0472">Membrane</keyword>
<keyword evidence="4" id="KW-0410">Iron transport</keyword>
<proteinExistence type="inferred from homology"/>
<dbReference type="AlphaFoldDB" id="A0A975D806"/>
<dbReference type="Pfam" id="PF00593">
    <property type="entry name" value="TonB_dep_Rec_b-barrel"/>
    <property type="match status" value="1"/>
</dbReference>
<evidence type="ECO:0000256" key="9">
    <source>
        <dbReference type="ARBA" id="ARBA00023136"/>
    </source>
</evidence>
<evidence type="ECO:0000256" key="11">
    <source>
        <dbReference type="PROSITE-ProRule" id="PRU01360"/>
    </source>
</evidence>
<gene>
    <name evidence="15" type="ORF">HRJ34_07970</name>
</gene>
<evidence type="ECO:0000256" key="7">
    <source>
        <dbReference type="ARBA" id="ARBA00023065"/>
    </source>
</evidence>
<evidence type="ECO:0000313" key="15">
    <source>
        <dbReference type="EMBL" id="QTH23425.1"/>
    </source>
</evidence>
<dbReference type="PANTHER" id="PTHR32552:SF81">
    <property type="entry name" value="TONB-DEPENDENT OUTER MEMBRANE RECEPTOR"/>
    <property type="match status" value="1"/>
</dbReference>
<dbReference type="PANTHER" id="PTHR32552">
    <property type="entry name" value="FERRICHROME IRON RECEPTOR-RELATED"/>
    <property type="match status" value="1"/>
</dbReference>
<reference evidence="15" key="2">
    <citation type="submission" date="2021-04" db="EMBL/GenBank/DDBJ databases">
        <title>Isolation and genomic analysis of the ibuprofen-degrading bacterium Sphingomonas strain MPO218.</title>
        <authorList>
            <person name="Aulestia M."/>
            <person name="Flores A."/>
            <person name="Mangas E.L."/>
            <person name="Perez-Pulido A.J."/>
            <person name="Santero E."/>
            <person name="Camacho E.M."/>
        </authorList>
    </citation>
    <scope>NUCLEOTIDE SEQUENCE</scope>
    <source>
        <strain evidence="15">MPO218</strain>
    </source>
</reference>
<evidence type="ECO:0000256" key="5">
    <source>
        <dbReference type="ARBA" id="ARBA00022692"/>
    </source>
</evidence>
<reference evidence="15" key="1">
    <citation type="submission" date="2020-07" db="EMBL/GenBank/DDBJ databases">
        <authorList>
            <person name="Camacho E."/>
        </authorList>
    </citation>
    <scope>NUCLEOTIDE SEQUENCE</scope>
    <source>
        <strain evidence="15">MPO218</strain>
    </source>
</reference>
<dbReference type="RefSeq" id="WP_208633800.1">
    <property type="nucleotide sequence ID" value="NZ_CP059319.1"/>
</dbReference>
<evidence type="ECO:0000256" key="3">
    <source>
        <dbReference type="ARBA" id="ARBA00022452"/>
    </source>
</evidence>
<keyword evidence="7" id="KW-0406">Ion transport</keyword>
<keyword evidence="10 11" id="KW-0998">Cell outer membrane</keyword>
<name>A0A975D806_9SPHN</name>